<dbReference type="AlphaFoldDB" id="A0A3G2T770"/>
<evidence type="ECO:0000313" key="3">
    <source>
        <dbReference type="EMBL" id="RZG44053.1"/>
    </source>
</evidence>
<evidence type="ECO:0008006" key="6">
    <source>
        <dbReference type="Google" id="ProtNLM"/>
    </source>
</evidence>
<dbReference type="EMBL" id="CP033133">
    <property type="protein sequence ID" value="AYO56183.1"/>
    <property type="molecule type" value="Genomic_DNA"/>
</dbReference>
<organism evidence="2 4">
    <name type="scientific">Acinetobacter wuhouensis</name>
    <dbReference type="NCBI Taxonomy" id="1879050"/>
    <lineage>
        <taxon>Bacteria</taxon>
        <taxon>Pseudomonadati</taxon>
        <taxon>Pseudomonadota</taxon>
        <taxon>Gammaproteobacteria</taxon>
        <taxon>Moraxellales</taxon>
        <taxon>Moraxellaceae</taxon>
        <taxon>Acinetobacter</taxon>
    </lineage>
</organism>
<protein>
    <recommendedName>
        <fullName evidence="6">SH3 domain-containing protein</fullName>
    </recommendedName>
</protein>
<evidence type="ECO:0000313" key="4">
    <source>
        <dbReference type="Proteomes" id="UP000279962"/>
    </source>
</evidence>
<reference evidence="3 5" key="2">
    <citation type="submission" date="2019-02" db="EMBL/GenBank/DDBJ databases">
        <title>The Batch Genome Submission of Acinetobacter spp. strains.</title>
        <authorList>
            <person name="Qin J."/>
            <person name="Hu Y."/>
            <person name="Ye H."/>
            <person name="Wei L."/>
            <person name="Feng Y."/>
            <person name="Zong Z."/>
        </authorList>
    </citation>
    <scope>NUCLEOTIDE SEQUENCE [LARGE SCALE GENOMIC DNA]</scope>
    <source>
        <strain evidence="3 5">WCHAW060049</strain>
    </source>
</reference>
<keyword evidence="5" id="KW-1185">Reference proteome</keyword>
<accession>A0A3G2T770</accession>
<evidence type="ECO:0000313" key="5">
    <source>
        <dbReference type="Proteomes" id="UP000293863"/>
    </source>
</evidence>
<dbReference type="EMBL" id="SGSQ01000027">
    <property type="protein sequence ID" value="RZG44053.1"/>
    <property type="molecule type" value="Genomic_DNA"/>
</dbReference>
<proteinExistence type="predicted"/>
<feature type="chain" id="PRO_5044593472" description="SH3 domain-containing protein" evidence="1">
    <location>
        <begin position="21"/>
        <end position="125"/>
    </location>
</feature>
<evidence type="ECO:0000256" key="1">
    <source>
        <dbReference type="SAM" id="SignalP"/>
    </source>
</evidence>
<reference evidence="2 4" key="1">
    <citation type="submission" date="2018-10" db="EMBL/GenBank/DDBJ databases">
        <title>The complete genome of Acinetobacter wuhouensis strain WCHAW010062.</title>
        <authorList>
            <person name="Hu Y."/>
            <person name="Long H."/>
            <person name="Feng Y."/>
            <person name="Zong Z."/>
        </authorList>
    </citation>
    <scope>NUCLEOTIDE SEQUENCE [LARGE SCALE GENOMIC DNA]</scope>
    <source>
        <strain evidence="2 4">WCHAW010062</strain>
    </source>
</reference>
<gene>
    <name evidence="2" type="ORF">CDG68_22250</name>
    <name evidence="3" type="ORF">EXU28_15870</name>
</gene>
<dbReference type="Proteomes" id="UP000279962">
    <property type="component" value="Chromosome"/>
</dbReference>
<evidence type="ECO:0000313" key="2">
    <source>
        <dbReference type="EMBL" id="AYO56183.1"/>
    </source>
</evidence>
<feature type="signal peptide" evidence="1">
    <location>
        <begin position="1"/>
        <end position="20"/>
    </location>
</feature>
<dbReference type="Proteomes" id="UP000293863">
    <property type="component" value="Unassembled WGS sequence"/>
</dbReference>
<sequence>MLKQLILGFTLLLSAHFAFAIDCSKMNEQVEKQAVPIVPRWGLVVQSKQRVYFHSAPLAECKIKGLFIIHGDSVTAYDLYKDKAHQEWVYVMYYSKRQDLENEMVEGWIKLNEFKYMGTDSPMTH</sequence>
<keyword evidence="1" id="KW-0732">Signal</keyword>
<name>A0A3G2T770_9GAMM</name>
<dbReference type="RefSeq" id="WP_087553611.1">
    <property type="nucleotide sequence ID" value="NZ_CP033133.1"/>
</dbReference>